<dbReference type="InterPro" id="IPR006593">
    <property type="entry name" value="Cyt_b561/ferric_Rdtase_TM"/>
</dbReference>
<accession>A0AAN8X850</accession>
<feature type="transmembrane region" description="Helical" evidence="8">
    <location>
        <begin position="136"/>
        <end position="155"/>
    </location>
</feature>
<evidence type="ECO:0000256" key="8">
    <source>
        <dbReference type="SAM" id="Phobius"/>
    </source>
</evidence>
<dbReference type="EMBL" id="JAXCGZ010008071">
    <property type="protein sequence ID" value="KAK7078011.1"/>
    <property type="molecule type" value="Genomic_DNA"/>
</dbReference>
<dbReference type="PANTHER" id="PTHR23130:SF171">
    <property type="entry name" value="OS01G0895300 PROTEIN"/>
    <property type="match status" value="1"/>
</dbReference>
<evidence type="ECO:0000256" key="2">
    <source>
        <dbReference type="ARBA" id="ARBA00022448"/>
    </source>
</evidence>
<feature type="transmembrane region" description="Helical" evidence="8">
    <location>
        <begin position="72"/>
        <end position="92"/>
    </location>
</feature>
<dbReference type="Pfam" id="PF03188">
    <property type="entry name" value="Cytochrom_B561"/>
    <property type="match status" value="1"/>
</dbReference>
<feature type="compositionally biased region" description="Basic and acidic residues" evidence="7">
    <location>
        <begin position="187"/>
        <end position="197"/>
    </location>
</feature>
<feature type="transmembrane region" description="Helical" evidence="8">
    <location>
        <begin position="40"/>
        <end position="60"/>
    </location>
</feature>
<sequence>MIGAWVCAASCGIMVARYYKKTWLQHKSCGIDQWFHLHRFFMGLTWGLTVAGFVLIAYYLRGWTEIRPQDNPHAIIGIVSVGLCFIQPFMALCRCSPTHKNRPIFNWFHWFVGNSAQILGLTSIFFGLQLFGSPTWTWFILIVFIAFHCVVHLILSVGQCVSDSKADTSNNVFPMKEMNGSRNPLHPVDKRMDAPKT</sequence>
<feature type="transmembrane region" description="Helical" evidence="8">
    <location>
        <begin position="104"/>
        <end position="130"/>
    </location>
</feature>
<dbReference type="PANTHER" id="PTHR23130">
    <property type="entry name" value="CYTOCHROME B561 AND DOMON DOMAIN-CONTAINING PROTEIN"/>
    <property type="match status" value="1"/>
</dbReference>
<keyword evidence="2" id="KW-0813">Transport</keyword>
<keyword evidence="5 8" id="KW-1133">Transmembrane helix</keyword>
<dbReference type="AlphaFoldDB" id="A0AAN8X850"/>
<evidence type="ECO:0000256" key="3">
    <source>
        <dbReference type="ARBA" id="ARBA00022692"/>
    </source>
</evidence>
<keyword evidence="3 8" id="KW-0812">Transmembrane</keyword>
<organism evidence="10 11">
    <name type="scientific">Halocaridina rubra</name>
    <name type="common">Hawaiian red shrimp</name>
    <dbReference type="NCBI Taxonomy" id="373956"/>
    <lineage>
        <taxon>Eukaryota</taxon>
        <taxon>Metazoa</taxon>
        <taxon>Ecdysozoa</taxon>
        <taxon>Arthropoda</taxon>
        <taxon>Crustacea</taxon>
        <taxon>Multicrustacea</taxon>
        <taxon>Malacostraca</taxon>
        <taxon>Eumalacostraca</taxon>
        <taxon>Eucarida</taxon>
        <taxon>Decapoda</taxon>
        <taxon>Pleocyemata</taxon>
        <taxon>Caridea</taxon>
        <taxon>Atyoidea</taxon>
        <taxon>Atyidae</taxon>
        <taxon>Halocaridina</taxon>
    </lineage>
</organism>
<dbReference type="Proteomes" id="UP001381693">
    <property type="component" value="Unassembled WGS sequence"/>
</dbReference>
<gene>
    <name evidence="10" type="primary">FRRS1_1</name>
    <name evidence="10" type="ORF">SK128_007798</name>
</gene>
<feature type="region of interest" description="Disordered" evidence="7">
    <location>
        <begin position="172"/>
        <end position="197"/>
    </location>
</feature>
<comment type="subcellular location">
    <subcellularLocation>
        <location evidence="1">Membrane</location>
    </subcellularLocation>
</comment>
<evidence type="ECO:0000259" key="9">
    <source>
        <dbReference type="PROSITE" id="PS50939"/>
    </source>
</evidence>
<keyword evidence="4" id="KW-0249">Electron transport</keyword>
<dbReference type="GO" id="GO:0016020">
    <property type="term" value="C:membrane"/>
    <property type="evidence" value="ECO:0007669"/>
    <property type="project" value="UniProtKB-SubCell"/>
</dbReference>
<evidence type="ECO:0000313" key="11">
    <source>
        <dbReference type="Proteomes" id="UP001381693"/>
    </source>
</evidence>
<protein>
    <submittedName>
        <fullName evidence="10">DOMON domain-containing protein frrs1L</fullName>
    </submittedName>
</protein>
<reference evidence="10 11" key="1">
    <citation type="submission" date="2023-11" db="EMBL/GenBank/DDBJ databases">
        <title>Halocaridina rubra genome assembly.</title>
        <authorList>
            <person name="Smith C."/>
        </authorList>
    </citation>
    <scope>NUCLEOTIDE SEQUENCE [LARGE SCALE GENOMIC DNA]</scope>
    <source>
        <strain evidence="10">EP-1</strain>
        <tissue evidence="10">Whole</tissue>
    </source>
</reference>
<dbReference type="Gene3D" id="1.20.120.1770">
    <property type="match status" value="1"/>
</dbReference>
<feature type="domain" description="Cytochrome b561" evidence="9">
    <location>
        <begin position="1"/>
        <end position="161"/>
    </location>
</feature>
<dbReference type="SMART" id="SM00665">
    <property type="entry name" value="B561"/>
    <property type="match status" value="1"/>
</dbReference>
<keyword evidence="11" id="KW-1185">Reference proteome</keyword>
<dbReference type="PROSITE" id="PS50939">
    <property type="entry name" value="CYTOCHROME_B561"/>
    <property type="match status" value="1"/>
</dbReference>
<proteinExistence type="predicted"/>
<keyword evidence="6 8" id="KW-0472">Membrane</keyword>
<name>A0AAN8X850_HALRR</name>
<evidence type="ECO:0000256" key="1">
    <source>
        <dbReference type="ARBA" id="ARBA00004370"/>
    </source>
</evidence>
<evidence type="ECO:0000256" key="7">
    <source>
        <dbReference type="SAM" id="MobiDB-lite"/>
    </source>
</evidence>
<dbReference type="CDD" id="cd08760">
    <property type="entry name" value="Cyt_b561_FRRS1_like"/>
    <property type="match status" value="1"/>
</dbReference>
<evidence type="ECO:0000256" key="5">
    <source>
        <dbReference type="ARBA" id="ARBA00022989"/>
    </source>
</evidence>
<evidence type="ECO:0000313" key="10">
    <source>
        <dbReference type="EMBL" id="KAK7078011.1"/>
    </source>
</evidence>
<evidence type="ECO:0000256" key="4">
    <source>
        <dbReference type="ARBA" id="ARBA00022982"/>
    </source>
</evidence>
<comment type="caution">
    <text evidence="10">The sequence shown here is derived from an EMBL/GenBank/DDBJ whole genome shotgun (WGS) entry which is preliminary data.</text>
</comment>
<evidence type="ECO:0000256" key="6">
    <source>
        <dbReference type="ARBA" id="ARBA00023136"/>
    </source>
</evidence>